<dbReference type="InterPro" id="IPR023885">
    <property type="entry name" value="4Fe4S-binding_SPASM_dom"/>
</dbReference>
<sequence>VDQHDFLEHRKHQEQTHWDKKVGRTITELDSILTVEVNTTELCNRTCIFCPRSDPKVFPNRNLHMTPKGAETIAKALGAEHYTGKISFSGFGENLLNPEFPQIIFRFRMYLPQATIECNTNGDKLTTEYAHKLYERGLDLLYINLYDGIEQMDEFEEMLKDIDPTKYKFRMHWGDFEKHGLILNNRSGVIDWIGVEESDIESLKGKPCHYPFYKMFVDWNGDVLFCSNDWGREHVIGNLMQQSLHDVWFSKPMNKIRKRLMKGDRSQSPCNKCSVDGSLFGKPSFDLIQEYYDG</sequence>
<dbReference type="InterPro" id="IPR013785">
    <property type="entry name" value="Aldolase_TIM"/>
</dbReference>
<keyword evidence="1" id="KW-0949">S-adenosyl-L-methionine</keyword>
<dbReference type="CDD" id="cd21109">
    <property type="entry name" value="SPASM"/>
    <property type="match status" value="1"/>
</dbReference>
<evidence type="ECO:0000256" key="3">
    <source>
        <dbReference type="ARBA" id="ARBA00023004"/>
    </source>
</evidence>
<gene>
    <name evidence="7" type="ORF">METZ01_LOCUS349594</name>
</gene>
<evidence type="ECO:0000256" key="1">
    <source>
        <dbReference type="ARBA" id="ARBA00022691"/>
    </source>
</evidence>
<proteinExistence type="predicted"/>
<evidence type="ECO:0000259" key="5">
    <source>
        <dbReference type="Pfam" id="PF04055"/>
    </source>
</evidence>
<dbReference type="PANTHER" id="PTHR11228">
    <property type="entry name" value="RADICAL SAM DOMAIN PROTEIN"/>
    <property type="match status" value="1"/>
</dbReference>
<dbReference type="GO" id="GO:0003824">
    <property type="term" value="F:catalytic activity"/>
    <property type="evidence" value="ECO:0007669"/>
    <property type="project" value="InterPro"/>
</dbReference>
<name>A0A382RH65_9ZZZZ</name>
<dbReference type="EMBL" id="UINC01121516">
    <property type="protein sequence ID" value="SVC96740.1"/>
    <property type="molecule type" value="Genomic_DNA"/>
</dbReference>
<feature type="non-terminal residue" evidence="7">
    <location>
        <position position="1"/>
    </location>
</feature>
<dbReference type="SFLD" id="SFLDS00029">
    <property type="entry name" value="Radical_SAM"/>
    <property type="match status" value="1"/>
</dbReference>
<organism evidence="7">
    <name type="scientific">marine metagenome</name>
    <dbReference type="NCBI Taxonomy" id="408172"/>
    <lineage>
        <taxon>unclassified sequences</taxon>
        <taxon>metagenomes</taxon>
        <taxon>ecological metagenomes</taxon>
    </lineage>
</organism>
<dbReference type="GO" id="GO:0046872">
    <property type="term" value="F:metal ion binding"/>
    <property type="evidence" value="ECO:0007669"/>
    <property type="project" value="UniProtKB-KW"/>
</dbReference>
<dbReference type="Gene3D" id="3.20.20.70">
    <property type="entry name" value="Aldolase class I"/>
    <property type="match status" value="1"/>
</dbReference>
<protein>
    <recommendedName>
        <fullName evidence="8">4Fe4S-binding SPASM domain-containing protein</fullName>
    </recommendedName>
</protein>
<dbReference type="CDD" id="cd01335">
    <property type="entry name" value="Radical_SAM"/>
    <property type="match status" value="1"/>
</dbReference>
<evidence type="ECO:0008006" key="8">
    <source>
        <dbReference type="Google" id="ProtNLM"/>
    </source>
</evidence>
<dbReference type="AlphaFoldDB" id="A0A382RH65"/>
<dbReference type="InterPro" id="IPR058240">
    <property type="entry name" value="rSAM_sf"/>
</dbReference>
<dbReference type="InterPro" id="IPR007197">
    <property type="entry name" value="rSAM"/>
</dbReference>
<dbReference type="PANTHER" id="PTHR11228:SF7">
    <property type="entry name" value="PQQA PEPTIDE CYCLASE"/>
    <property type="match status" value="1"/>
</dbReference>
<keyword evidence="3" id="KW-0408">Iron</keyword>
<feature type="domain" description="4Fe4S-binding SPASM" evidence="6">
    <location>
        <begin position="208"/>
        <end position="273"/>
    </location>
</feature>
<keyword evidence="2" id="KW-0479">Metal-binding</keyword>
<evidence type="ECO:0000313" key="7">
    <source>
        <dbReference type="EMBL" id="SVC96740.1"/>
    </source>
</evidence>
<dbReference type="InterPro" id="IPR050377">
    <property type="entry name" value="Radical_SAM_PqqE_MftC-like"/>
</dbReference>
<keyword evidence="4" id="KW-0411">Iron-sulfur</keyword>
<evidence type="ECO:0000259" key="6">
    <source>
        <dbReference type="Pfam" id="PF13186"/>
    </source>
</evidence>
<dbReference type="SUPFAM" id="SSF102114">
    <property type="entry name" value="Radical SAM enzymes"/>
    <property type="match status" value="1"/>
</dbReference>
<dbReference type="Pfam" id="PF04055">
    <property type="entry name" value="Radical_SAM"/>
    <property type="match status" value="1"/>
</dbReference>
<accession>A0A382RH65</accession>
<evidence type="ECO:0000256" key="2">
    <source>
        <dbReference type="ARBA" id="ARBA00022723"/>
    </source>
</evidence>
<reference evidence="7" key="1">
    <citation type="submission" date="2018-05" db="EMBL/GenBank/DDBJ databases">
        <authorList>
            <person name="Lanie J.A."/>
            <person name="Ng W.-L."/>
            <person name="Kazmierczak K.M."/>
            <person name="Andrzejewski T.M."/>
            <person name="Davidsen T.M."/>
            <person name="Wayne K.J."/>
            <person name="Tettelin H."/>
            <person name="Glass J.I."/>
            <person name="Rusch D."/>
            <person name="Podicherti R."/>
            <person name="Tsui H.-C.T."/>
            <person name="Winkler M.E."/>
        </authorList>
    </citation>
    <scope>NUCLEOTIDE SEQUENCE</scope>
</reference>
<dbReference type="GO" id="GO:0051536">
    <property type="term" value="F:iron-sulfur cluster binding"/>
    <property type="evidence" value="ECO:0007669"/>
    <property type="project" value="UniProtKB-KW"/>
</dbReference>
<dbReference type="Pfam" id="PF13186">
    <property type="entry name" value="SPASM"/>
    <property type="match status" value="1"/>
</dbReference>
<evidence type="ECO:0000256" key="4">
    <source>
        <dbReference type="ARBA" id="ARBA00023014"/>
    </source>
</evidence>
<feature type="domain" description="Radical SAM core" evidence="5">
    <location>
        <begin position="37"/>
        <end position="145"/>
    </location>
</feature>